<dbReference type="SUPFAM" id="SSF88723">
    <property type="entry name" value="PIN domain-like"/>
    <property type="match status" value="1"/>
</dbReference>
<dbReference type="OrthoDB" id="2193786at2759"/>
<dbReference type="InterPro" id="IPR008918">
    <property type="entry name" value="HhH2"/>
</dbReference>
<dbReference type="InterPro" id="IPR006084">
    <property type="entry name" value="XPG/Rad2"/>
</dbReference>
<dbReference type="STRING" id="948595.L2GTL4"/>
<dbReference type="EMBL" id="GL877437">
    <property type="protein sequence ID" value="ELA46648.1"/>
    <property type="molecule type" value="Genomic_DNA"/>
</dbReference>
<dbReference type="GO" id="GO:0017108">
    <property type="term" value="F:5'-flap endonuclease activity"/>
    <property type="evidence" value="ECO:0007669"/>
    <property type="project" value="TreeGrafter"/>
</dbReference>
<evidence type="ECO:0000256" key="2">
    <source>
        <dbReference type="ARBA" id="ARBA00022722"/>
    </source>
</evidence>
<dbReference type="InterPro" id="IPR006085">
    <property type="entry name" value="XPG_DNA_repair_N"/>
</dbReference>
<proteinExistence type="predicted"/>
<dbReference type="InterPro" id="IPR036279">
    <property type="entry name" value="5-3_exonuclease_C_sf"/>
</dbReference>
<dbReference type="InParanoid" id="L2GTL4"/>
<name>L2GTL4_VAVCU</name>
<dbReference type="HOGENOM" id="CLU_027593_0_0_1"/>
<keyword evidence="4" id="KW-0378">Hydrolase</keyword>
<evidence type="ECO:0008006" key="10">
    <source>
        <dbReference type="Google" id="ProtNLM"/>
    </source>
</evidence>
<feature type="domain" description="XPG N-terminal" evidence="7">
    <location>
        <begin position="1"/>
        <end position="87"/>
    </location>
</feature>
<keyword evidence="2" id="KW-0540">Nuclease</keyword>
<comment type="cofactor">
    <cofactor evidence="1">
        <name>Mg(2+)</name>
        <dbReference type="ChEBI" id="CHEBI:18420"/>
    </cofactor>
</comment>
<evidence type="ECO:0000256" key="4">
    <source>
        <dbReference type="ARBA" id="ARBA00022801"/>
    </source>
</evidence>
<evidence type="ECO:0000256" key="3">
    <source>
        <dbReference type="ARBA" id="ARBA00022723"/>
    </source>
</evidence>
<dbReference type="VEuPathDB" id="MicrosporidiaDB:VCUG_01874"/>
<dbReference type="InterPro" id="IPR029060">
    <property type="entry name" value="PIN-like_dom_sf"/>
</dbReference>
<dbReference type="SMART" id="SM00279">
    <property type="entry name" value="HhH2"/>
    <property type="match status" value="1"/>
</dbReference>
<dbReference type="GO" id="GO:0046872">
    <property type="term" value="F:metal ion binding"/>
    <property type="evidence" value="ECO:0007669"/>
    <property type="project" value="UniProtKB-KW"/>
</dbReference>
<dbReference type="Gene3D" id="1.10.150.20">
    <property type="entry name" value="5' to 3' exonuclease, C-terminal subdomain"/>
    <property type="match status" value="1"/>
</dbReference>
<evidence type="ECO:0000256" key="5">
    <source>
        <dbReference type="ARBA" id="ARBA00022842"/>
    </source>
</evidence>
<gene>
    <name evidence="8" type="ORF">VCUG_01874</name>
</gene>
<dbReference type="Gene3D" id="3.40.50.1010">
    <property type="entry name" value="5'-nuclease"/>
    <property type="match status" value="2"/>
</dbReference>
<dbReference type="AlphaFoldDB" id="L2GTL4"/>
<dbReference type="PRINTS" id="PR00853">
    <property type="entry name" value="XPGRADSUPER"/>
</dbReference>
<feature type="domain" description="XPG-I" evidence="6">
    <location>
        <begin position="516"/>
        <end position="620"/>
    </location>
</feature>
<dbReference type="PANTHER" id="PTHR11081">
    <property type="entry name" value="FLAP ENDONUCLEASE FAMILY MEMBER"/>
    <property type="match status" value="1"/>
</dbReference>
<sequence>MGVKGLWKLLEECHTADTPKNQRLAIDASIWLYKYKNVPQTNVIYSFVKRVVGLLYHQNTLFFVFDSKAPVEKIKTIAKRNEMRLRNELKAHFDKIRNNKVCTVCKILYKNCEHGREVNMEELKEIEDVVSYKLRNHDYNWGEDAIDAGDEETIELDTAHNYYNEWSRVNMDYNELFCEEKDDFLPKNFDSLSKVRKLKILDELREANAFKSCGFRGMRGKEFSEYQLKKIERAYTITNLINEVSNTKNKRIMGDCRSYYELNYDNETAKKLKKEENDDLSLFQVNEKIEPKKTDNNLTSDKITGEDGFLTELNSIFSENKETNSGNDVHVVTNCNTNRIQGSYDLRNAGNSEKETNYETKSLSSKNIQNMIQSIRETKTNPNNSPLMAGNSTSHKDKQLETLNNQIEEKDKAATNLQADPNINTKDKAGLDIECKIDSTSTIRGEPATALNNHLVIVPEENSEEKVTVLEEGLSSEIEECVRHRIQSLEKKIQMKSMNLMNELQGITVLLKKILNILGVSYIDAPYESDSQLGYFNNECASERSTRESTSKTEERYSYLGNNQVFNEKIYNLKVDAVITEDNDVFLFGASRIYKDYFRGPKLYTMQNIKNKLNLEREDLIKLSVFMGNDYTVGIRGIGPKKALEILKCESKTSYDQRIFNLEYAKVRNVYYKSVVDKGPLKLKNSRKLGEIRKFLAENFLNDKQINEIIFYLCKIRSQK</sequence>
<evidence type="ECO:0000313" key="8">
    <source>
        <dbReference type="EMBL" id="ELA46648.1"/>
    </source>
</evidence>
<keyword evidence="5" id="KW-0460">Magnesium</keyword>
<dbReference type="SMART" id="SM00485">
    <property type="entry name" value="XPGN"/>
    <property type="match status" value="1"/>
</dbReference>
<evidence type="ECO:0000313" key="9">
    <source>
        <dbReference type="Proteomes" id="UP000011081"/>
    </source>
</evidence>
<protein>
    <recommendedName>
        <fullName evidence="10">XPG N-terminal domain-containing protein</fullName>
    </recommendedName>
</protein>
<dbReference type="Pfam" id="PF00752">
    <property type="entry name" value="XPG_N"/>
    <property type="match status" value="1"/>
</dbReference>
<dbReference type="FunCoup" id="L2GTL4">
    <property type="interactions" value="115"/>
</dbReference>
<dbReference type="Proteomes" id="UP000011081">
    <property type="component" value="Unassembled WGS sequence"/>
</dbReference>
<dbReference type="OMA" id="LEECHTA"/>
<dbReference type="GO" id="GO:0006281">
    <property type="term" value="P:DNA repair"/>
    <property type="evidence" value="ECO:0007669"/>
    <property type="project" value="UniProtKB-ARBA"/>
</dbReference>
<dbReference type="InterPro" id="IPR006086">
    <property type="entry name" value="XPG-I_dom"/>
</dbReference>
<dbReference type="GO" id="GO:0003677">
    <property type="term" value="F:DNA binding"/>
    <property type="evidence" value="ECO:0007669"/>
    <property type="project" value="InterPro"/>
</dbReference>
<dbReference type="GeneID" id="19879743"/>
<keyword evidence="9" id="KW-1185">Reference proteome</keyword>
<evidence type="ECO:0000256" key="1">
    <source>
        <dbReference type="ARBA" id="ARBA00001946"/>
    </source>
</evidence>
<keyword evidence="3" id="KW-0479">Metal-binding</keyword>
<dbReference type="CDD" id="cd09900">
    <property type="entry name" value="H3TH_XPG-like"/>
    <property type="match status" value="1"/>
</dbReference>
<reference evidence="9" key="1">
    <citation type="submission" date="2011-03" db="EMBL/GenBank/DDBJ databases">
        <title>The genome sequence of Vavraia culicis strain floridensis.</title>
        <authorList>
            <consortium name="The Broad Institute Genome Sequencing Platform"/>
            <person name="Cuomo C."/>
            <person name="Becnel J."/>
            <person name="Sanscrainte N."/>
            <person name="Young S.K."/>
            <person name="Zeng Q."/>
            <person name="Gargeya S."/>
            <person name="Fitzgerald M."/>
            <person name="Haas B."/>
            <person name="Abouelleil A."/>
            <person name="Alvarado L."/>
            <person name="Arachchi H.M."/>
            <person name="Berlin A."/>
            <person name="Chapman S.B."/>
            <person name="Gearin G."/>
            <person name="Goldberg J."/>
            <person name="Griggs A."/>
            <person name="Gujja S."/>
            <person name="Hansen M."/>
            <person name="Heiman D."/>
            <person name="Howarth C."/>
            <person name="Larimer J."/>
            <person name="Lui A."/>
            <person name="MacDonald P.J.P."/>
            <person name="McCowen C."/>
            <person name="Montmayeur A."/>
            <person name="Murphy C."/>
            <person name="Neiman D."/>
            <person name="Pearson M."/>
            <person name="Priest M."/>
            <person name="Roberts A."/>
            <person name="Saif S."/>
            <person name="Shea T."/>
            <person name="Sisk P."/>
            <person name="Stolte C."/>
            <person name="Sykes S."/>
            <person name="Wortman J."/>
            <person name="Nusbaum C."/>
            <person name="Birren B."/>
        </authorList>
    </citation>
    <scope>NUCLEOTIDE SEQUENCE [LARGE SCALE GENOMIC DNA]</scope>
    <source>
        <strain evidence="9">floridensis</strain>
    </source>
</reference>
<evidence type="ECO:0000259" key="6">
    <source>
        <dbReference type="SMART" id="SM00484"/>
    </source>
</evidence>
<evidence type="ECO:0000259" key="7">
    <source>
        <dbReference type="SMART" id="SM00485"/>
    </source>
</evidence>
<dbReference type="PANTHER" id="PTHR11081:SF59">
    <property type="entry name" value="FI23547P1"/>
    <property type="match status" value="1"/>
</dbReference>
<dbReference type="SMART" id="SM00484">
    <property type="entry name" value="XPGI"/>
    <property type="match status" value="1"/>
</dbReference>
<accession>L2GTL4</accession>
<organism evidence="8 9">
    <name type="scientific">Vavraia culicis (isolate floridensis)</name>
    <name type="common">Microsporidian parasite</name>
    <dbReference type="NCBI Taxonomy" id="948595"/>
    <lineage>
        <taxon>Eukaryota</taxon>
        <taxon>Fungi</taxon>
        <taxon>Fungi incertae sedis</taxon>
        <taxon>Microsporidia</taxon>
        <taxon>Pleistophoridae</taxon>
        <taxon>Vavraia</taxon>
    </lineage>
</organism>
<dbReference type="SUPFAM" id="SSF47807">
    <property type="entry name" value="5' to 3' exonuclease, C-terminal subdomain"/>
    <property type="match status" value="1"/>
</dbReference>
<dbReference type="RefSeq" id="XP_008074886.1">
    <property type="nucleotide sequence ID" value="XM_008076695.1"/>
</dbReference>
<dbReference type="Pfam" id="PF00867">
    <property type="entry name" value="XPG_I"/>
    <property type="match status" value="1"/>
</dbReference>